<dbReference type="AlphaFoldDB" id="A0A918ZBK7"/>
<keyword evidence="1" id="KW-0812">Transmembrane</keyword>
<organism evidence="2 3">
    <name type="scientific">Vulcaniibacterium thermophilum</name>
    <dbReference type="NCBI Taxonomy" id="1169913"/>
    <lineage>
        <taxon>Bacteria</taxon>
        <taxon>Pseudomonadati</taxon>
        <taxon>Pseudomonadota</taxon>
        <taxon>Gammaproteobacteria</taxon>
        <taxon>Lysobacterales</taxon>
        <taxon>Lysobacteraceae</taxon>
        <taxon>Vulcaniibacterium</taxon>
    </lineage>
</organism>
<comment type="caution">
    <text evidence="2">The sequence shown here is derived from an EMBL/GenBank/DDBJ whole genome shotgun (WGS) entry which is preliminary data.</text>
</comment>
<sequence length="50" mass="5094">MGGMSVGVWALVLLLVAGAVAVSVGLIVFAMVRLRRGAQARKAPLSKDSA</sequence>
<evidence type="ECO:0000313" key="2">
    <source>
        <dbReference type="EMBL" id="GHE44082.1"/>
    </source>
</evidence>
<dbReference type="Proteomes" id="UP000636453">
    <property type="component" value="Unassembled WGS sequence"/>
</dbReference>
<name>A0A918ZBK7_9GAMM</name>
<protein>
    <submittedName>
        <fullName evidence="2">Uncharacterized protein</fullName>
    </submittedName>
</protein>
<evidence type="ECO:0000313" key="3">
    <source>
        <dbReference type="Proteomes" id="UP000636453"/>
    </source>
</evidence>
<proteinExistence type="predicted"/>
<keyword evidence="1" id="KW-1133">Transmembrane helix</keyword>
<reference evidence="2" key="1">
    <citation type="journal article" date="2014" name="Int. J. Syst. Evol. Microbiol.">
        <title>Complete genome sequence of Corynebacterium casei LMG S-19264T (=DSM 44701T), isolated from a smear-ripened cheese.</title>
        <authorList>
            <consortium name="US DOE Joint Genome Institute (JGI-PGF)"/>
            <person name="Walter F."/>
            <person name="Albersmeier A."/>
            <person name="Kalinowski J."/>
            <person name="Ruckert C."/>
        </authorList>
    </citation>
    <scope>NUCLEOTIDE SEQUENCE</scope>
    <source>
        <strain evidence="2">KCTC 32020</strain>
    </source>
</reference>
<dbReference type="EMBL" id="BNCF01000021">
    <property type="protein sequence ID" value="GHE44082.1"/>
    <property type="molecule type" value="Genomic_DNA"/>
</dbReference>
<gene>
    <name evidence="2" type="ORF">GCM10007167_27270</name>
</gene>
<keyword evidence="1" id="KW-0472">Membrane</keyword>
<keyword evidence="3" id="KW-1185">Reference proteome</keyword>
<accession>A0A918ZBK7</accession>
<feature type="transmembrane region" description="Helical" evidence="1">
    <location>
        <begin position="6"/>
        <end position="32"/>
    </location>
</feature>
<evidence type="ECO:0000256" key="1">
    <source>
        <dbReference type="SAM" id="Phobius"/>
    </source>
</evidence>
<reference evidence="2" key="2">
    <citation type="submission" date="2020-09" db="EMBL/GenBank/DDBJ databases">
        <authorList>
            <person name="Sun Q."/>
            <person name="Kim S."/>
        </authorList>
    </citation>
    <scope>NUCLEOTIDE SEQUENCE</scope>
    <source>
        <strain evidence="2">KCTC 32020</strain>
    </source>
</reference>